<protein>
    <submittedName>
        <fullName evidence="1">Uncharacterized protein</fullName>
    </submittedName>
</protein>
<organism evidence="1 2">
    <name type="scientific">Ricinus communis</name>
    <name type="common">Castor bean</name>
    <dbReference type="NCBI Taxonomy" id="3988"/>
    <lineage>
        <taxon>Eukaryota</taxon>
        <taxon>Viridiplantae</taxon>
        <taxon>Streptophyta</taxon>
        <taxon>Embryophyta</taxon>
        <taxon>Tracheophyta</taxon>
        <taxon>Spermatophyta</taxon>
        <taxon>Magnoliopsida</taxon>
        <taxon>eudicotyledons</taxon>
        <taxon>Gunneridae</taxon>
        <taxon>Pentapetalae</taxon>
        <taxon>rosids</taxon>
        <taxon>fabids</taxon>
        <taxon>Malpighiales</taxon>
        <taxon>Euphorbiaceae</taxon>
        <taxon>Acalyphoideae</taxon>
        <taxon>Acalypheae</taxon>
        <taxon>Ricinus</taxon>
    </lineage>
</organism>
<gene>
    <name evidence="1" type="ORF">RCOM_0553960</name>
</gene>
<name>B9SGL8_RICCO</name>
<dbReference type="AlphaFoldDB" id="B9SGL8"/>
<sequence>MFIVEFDDVGDRVLGLRANEESLVSKYNETLAAYDNCKKESFDLGIQGLPEAFYIQTCTRSLVFSDNESRSVSYGDVKKVETPTRGYGNIV</sequence>
<dbReference type="InParanoid" id="B9SGL8"/>
<dbReference type="Proteomes" id="UP000008311">
    <property type="component" value="Unassembled WGS sequence"/>
</dbReference>
<keyword evidence="2" id="KW-1185">Reference proteome</keyword>
<evidence type="ECO:0000313" key="1">
    <source>
        <dbReference type="EMBL" id="EEF37264.1"/>
    </source>
</evidence>
<reference evidence="2" key="1">
    <citation type="journal article" date="2010" name="Nat. Biotechnol.">
        <title>Draft genome sequence of the oilseed species Ricinus communis.</title>
        <authorList>
            <person name="Chan A.P."/>
            <person name="Crabtree J."/>
            <person name="Zhao Q."/>
            <person name="Lorenzi H."/>
            <person name="Orvis J."/>
            <person name="Puiu D."/>
            <person name="Melake-Berhan A."/>
            <person name="Jones K.M."/>
            <person name="Redman J."/>
            <person name="Chen G."/>
            <person name="Cahoon E.B."/>
            <person name="Gedil M."/>
            <person name="Stanke M."/>
            <person name="Haas B.J."/>
            <person name="Wortman J.R."/>
            <person name="Fraser-Liggett C.M."/>
            <person name="Ravel J."/>
            <person name="Rabinowicz P.D."/>
        </authorList>
    </citation>
    <scope>NUCLEOTIDE SEQUENCE [LARGE SCALE GENOMIC DNA]</scope>
    <source>
        <strain evidence="2">cv. Hale</strain>
    </source>
</reference>
<dbReference type="EMBL" id="EQ973954">
    <property type="protein sequence ID" value="EEF37264.1"/>
    <property type="molecule type" value="Genomic_DNA"/>
</dbReference>
<evidence type="ECO:0000313" key="2">
    <source>
        <dbReference type="Proteomes" id="UP000008311"/>
    </source>
</evidence>
<accession>B9SGL8</accession>
<proteinExistence type="predicted"/>